<dbReference type="Proteomes" id="UP001234989">
    <property type="component" value="Chromosome 9"/>
</dbReference>
<evidence type="ECO:0000256" key="1">
    <source>
        <dbReference type="SAM" id="MobiDB-lite"/>
    </source>
</evidence>
<accession>A0AAF0ZQ35</accession>
<reference evidence="2" key="1">
    <citation type="submission" date="2023-08" db="EMBL/GenBank/DDBJ databases">
        <title>A de novo genome assembly of Solanum verrucosum Schlechtendal, a Mexican diploid species geographically isolated from the other diploid A-genome species in potato relatives.</title>
        <authorList>
            <person name="Hosaka K."/>
        </authorList>
    </citation>
    <scope>NUCLEOTIDE SEQUENCE</scope>
    <source>
        <tissue evidence="2">Young leaves</tissue>
    </source>
</reference>
<protein>
    <recommendedName>
        <fullName evidence="4">Integrase core domain containing protein</fullName>
    </recommendedName>
</protein>
<organism evidence="2 3">
    <name type="scientific">Solanum verrucosum</name>
    <dbReference type="NCBI Taxonomy" id="315347"/>
    <lineage>
        <taxon>Eukaryota</taxon>
        <taxon>Viridiplantae</taxon>
        <taxon>Streptophyta</taxon>
        <taxon>Embryophyta</taxon>
        <taxon>Tracheophyta</taxon>
        <taxon>Spermatophyta</taxon>
        <taxon>Magnoliopsida</taxon>
        <taxon>eudicotyledons</taxon>
        <taxon>Gunneridae</taxon>
        <taxon>Pentapetalae</taxon>
        <taxon>asterids</taxon>
        <taxon>lamiids</taxon>
        <taxon>Solanales</taxon>
        <taxon>Solanaceae</taxon>
        <taxon>Solanoideae</taxon>
        <taxon>Solaneae</taxon>
        <taxon>Solanum</taxon>
    </lineage>
</organism>
<feature type="compositionally biased region" description="Polar residues" evidence="1">
    <location>
        <begin position="12"/>
        <end position="27"/>
    </location>
</feature>
<feature type="region of interest" description="Disordered" evidence="1">
    <location>
        <begin position="12"/>
        <end position="40"/>
    </location>
</feature>
<gene>
    <name evidence="2" type="ORF">MTR67_038855</name>
</gene>
<evidence type="ECO:0000313" key="2">
    <source>
        <dbReference type="EMBL" id="WMV45470.1"/>
    </source>
</evidence>
<dbReference type="EMBL" id="CP133620">
    <property type="protein sequence ID" value="WMV45470.1"/>
    <property type="molecule type" value="Genomic_DNA"/>
</dbReference>
<feature type="compositionally biased region" description="Low complexity" evidence="1">
    <location>
        <begin position="28"/>
        <end position="38"/>
    </location>
</feature>
<keyword evidence="3" id="KW-1185">Reference proteome</keyword>
<proteinExistence type="predicted"/>
<dbReference type="AlphaFoldDB" id="A0AAF0ZQ35"/>
<evidence type="ECO:0008006" key="4">
    <source>
        <dbReference type="Google" id="ProtNLM"/>
    </source>
</evidence>
<evidence type="ECO:0000313" key="3">
    <source>
        <dbReference type="Proteomes" id="UP001234989"/>
    </source>
</evidence>
<feature type="region of interest" description="Disordered" evidence="1">
    <location>
        <begin position="93"/>
        <end position="122"/>
    </location>
</feature>
<name>A0AAF0ZQ35_SOLVR</name>
<sequence>MQVVETAILLTTGDTKAPPSTVTSQAESSSQVTPSSRSTMESYARMEYMMDRKIQMELASLRADVDVLLAPSEIAPEGAPTVEKDEVVVTALFGDTMPPPDSSRVAGKRHCSNHTFDTKEAR</sequence>